<evidence type="ECO:0000313" key="2">
    <source>
        <dbReference type="Proteomes" id="UP001209229"/>
    </source>
</evidence>
<dbReference type="InterPro" id="IPR029058">
    <property type="entry name" value="AB_hydrolase_fold"/>
</dbReference>
<organism evidence="1 2">
    <name type="scientific">Plebeiibacterium sediminum</name>
    <dbReference type="NCBI Taxonomy" id="2992112"/>
    <lineage>
        <taxon>Bacteria</taxon>
        <taxon>Pseudomonadati</taxon>
        <taxon>Bacteroidota</taxon>
        <taxon>Bacteroidia</taxon>
        <taxon>Marinilabiliales</taxon>
        <taxon>Marinilabiliaceae</taxon>
        <taxon>Plebeiibacterium</taxon>
    </lineage>
</organism>
<sequence length="559" mass="64022">MIYIKKSILLKEMLLNKKNITLGKRIILVFIVTFLHCTIASSKVYQWSVEVDGLISSETNDHPTAFLWIPENCSCVKAVMFGQHNLSEEDLFDRDAFRKGLSDLNIAIVWVSPAFDMTFDFNNGSGKIVENIMNDLAEVSGYGELAYAPIIPIGHSACASFPWNFAAWNPQRTLAVISLHGDAPLTNLTGNGRPHPKWDRRNIDGIPGLMIEGEYEWMEERVQPALDFKARYPNSTISFLCDAGHGHFDVSDVLVDYLLLFIQKAVQYRIPERYLYVNRLDLISINPQDGWLKERWKKGVHPKSKAASYDNYKGDKANAFWYFDKEMAMATEVYYARERGKKDRYIGLKQKGNLINYNEKSHSRMNGYFNPENDGLTFYINAVVTDSLRQTELENTSQEKPLISKTCGSVQQINDTTFTVRFFRMGMNNQKRTGDIWLLAKMEGNNEYKSSIQQFYLKIPLKNSEGDDQTIVFSDIRDQNVNNKRVNLNAKATSGLPVYYYIKEGPAIIEGDDIVFTSIPPKAKFPVKVTVVAWQYGRNTEPKVKTANFEERTFYLTRD</sequence>
<keyword evidence="2" id="KW-1185">Reference proteome</keyword>
<name>A0AAE3SGU7_9BACT</name>
<dbReference type="AlphaFoldDB" id="A0AAE3SGU7"/>
<protein>
    <submittedName>
        <fullName evidence="1">Uncharacterized protein</fullName>
    </submittedName>
</protein>
<dbReference type="RefSeq" id="WP_301191233.1">
    <property type="nucleotide sequence ID" value="NZ_JAPDPJ010000034.1"/>
</dbReference>
<dbReference type="Proteomes" id="UP001209229">
    <property type="component" value="Unassembled WGS sequence"/>
</dbReference>
<dbReference type="EMBL" id="JAPDPJ010000034">
    <property type="protein sequence ID" value="MCW3787668.1"/>
    <property type="molecule type" value="Genomic_DNA"/>
</dbReference>
<evidence type="ECO:0000313" key="1">
    <source>
        <dbReference type="EMBL" id="MCW3787668.1"/>
    </source>
</evidence>
<comment type="caution">
    <text evidence="1">The sequence shown here is derived from an EMBL/GenBank/DDBJ whole genome shotgun (WGS) entry which is preliminary data.</text>
</comment>
<dbReference type="SUPFAM" id="SSF53474">
    <property type="entry name" value="alpha/beta-Hydrolases"/>
    <property type="match status" value="1"/>
</dbReference>
<gene>
    <name evidence="1" type="ORF">OM075_14425</name>
</gene>
<reference evidence="1" key="1">
    <citation type="submission" date="2022-10" db="EMBL/GenBank/DDBJ databases">
        <authorList>
            <person name="Yu W.X."/>
        </authorList>
    </citation>
    <scope>NUCLEOTIDE SEQUENCE</scope>
    <source>
        <strain evidence="1">AAT</strain>
    </source>
</reference>
<proteinExistence type="predicted"/>
<accession>A0AAE3SGU7</accession>